<keyword evidence="3" id="KW-1185">Reference proteome</keyword>
<dbReference type="KEGG" id="meti:DK427_12975"/>
<name>A0A2U8VRX3_9HYPH</name>
<protein>
    <submittedName>
        <fullName evidence="2">Uncharacterized protein</fullName>
    </submittedName>
</protein>
<feature type="coiled-coil region" evidence="1">
    <location>
        <begin position="20"/>
        <end position="47"/>
    </location>
</feature>
<reference evidence="2 3" key="1">
    <citation type="submission" date="2018-05" db="EMBL/GenBank/DDBJ databases">
        <title>Complete Genome Sequence of Methylobacterium sp. 17Sr1-43.</title>
        <authorList>
            <person name="Srinivasan S."/>
        </authorList>
    </citation>
    <scope>NUCLEOTIDE SEQUENCE [LARGE SCALE GENOMIC DNA]</scope>
    <source>
        <strain evidence="2 3">17Sr1-43</strain>
    </source>
</reference>
<evidence type="ECO:0000256" key="1">
    <source>
        <dbReference type="SAM" id="Coils"/>
    </source>
</evidence>
<evidence type="ECO:0000313" key="2">
    <source>
        <dbReference type="EMBL" id="AWN36529.1"/>
    </source>
</evidence>
<sequence length="184" mass="19015">MAIGEFDVLLSQEKAARAAYDRALAGVRQAQAAVREAEAKQRRAEGIAAVAAAIAAVAGANATLSAAAVEAESAGEALEALTGQVKVAWRDLDARVRPSLVEAEAAAEAAFCDAAVALGRARAELNAIRSALGGMMVAPLHIRAPGNSELNAAKVLTHVTFDLPHVEDLARLRVEIESRRSGAT</sequence>
<dbReference type="Proteomes" id="UP000246058">
    <property type="component" value="Chromosome"/>
</dbReference>
<dbReference type="EMBL" id="CP029551">
    <property type="protein sequence ID" value="AWN36529.1"/>
    <property type="molecule type" value="Genomic_DNA"/>
</dbReference>
<proteinExistence type="predicted"/>
<keyword evidence="1" id="KW-0175">Coiled coil</keyword>
<evidence type="ECO:0000313" key="3">
    <source>
        <dbReference type="Proteomes" id="UP000246058"/>
    </source>
</evidence>
<accession>A0A2U8VRX3</accession>
<dbReference type="AlphaFoldDB" id="A0A2U8VRX3"/>
<gene>
    <name evidence="2" type="ORF">DK427_12975</name>
</gene>
<organism evidence="2 3">
    <name type="scientific">Methylobacterium radiodurans</name>
    <dbReference type="NCBI Taxonomy" id="2202828"/>
    <lineage>
        <taxon>Bacteria</taxon>
        <taxon>Pseudomonadati</taxon>
        <taxon>Pseudomonadota</taxon>
        <taxon>Alphaproteobacteria</taxon>
        <taxon>Hyphomicrobiales</taxon>
        <taxon>Methylobacteriaceae</taxon>
        <taxon>Methylobacterium</taxon>
    </lineage>
</organism>